<comment type="catalytic activity">
    <reaction evidence="8 9">
        <text>tRNA(Gln) + L-glutamine + ATP = L-glutaminyl-tRNA(Gln) + AMP + diphosphate</text>
        <dbReference type="Rhea" id="RHEA:20121"/>
        <dbReference type="Rhea" id="RHEA-COMP:9662"/>
        <dbReference type="Rhea" id="RHEA-COMP:9681"/>
        <dbReference type="ChEBI" id="CHEBI:30616"/>
        <dbReference type="ChEBI" id="CHEBI:33019"/>
        <dbReference type="ChEBI" id="CHEBI:58359"/>
        <dbReference type="ChEBI" id="CHEBI:78442"/>
        <dbReference type="ChEBI" id="CHEBI:78521"/>
        <dbReference type="ChEBI" id="CHEBI:456215"/>
        <dbReference type="EC" id="6.1.1.18"/>
    </reaction>
</comment>
<evidence type="ECO:0000313" key="15">
    <source>
        <dbReference type="Proteomes" id="UP000199675"/>
    </source>
</evidence>
<feature type="short sequence motif" description="'KMSKS' region" evidence="9">
    <location>
        <begin position="269"/>
        <end position="273"/>
    </location>
</feature>
<evidence type="ECO:0000259" key="13">
    <source>
        <dbReference type="Pfam" id="PF20974"/>
    </source>
</evidence>
<dbReference type="InterPro" id="IPR011035">
    <property type="entry name" value="Ribosomal_bL25/Gln-tRNA_synth"/>
</dbReference>
<dbReference type="InterPro" id="IPR014729">
    <property type="entry name" value="Rossmann-like_a/b/a_fold"/>
</dbReference>
<evidence type="ECO:0000256" key="7">
    <source>
        <dbReference type="ARBA" id="ARBA00023146"/>
    </source>
</evidence>
<dbReference type="PANTHER" id="PTHR43097">
    <property type="entry name" value="GLUTAMINE-TRNA LIGASE"/>
    <property type="match status" value="1"/>
</dbReference>
<dbReference type="GO" id="GO:0005829">
    <property type="term" value="C:cytosol"/>
    <property type="evidence" value="ECO:0007669"/>
    <property type="project" value="TreeGrafter"/>
</dbReference>
<dbReference type="GO" id="GO:0004819">
    <property type="term" value="F:glutamine-tRNA ligase activity"/>
    <property type="evidence" value="ECO:0007669"/>
    <property type="project" value="UniProtKB-UniRule"/>
</dbReference>
<comment type="caution">
    <text evidence="9">Lacks conserved residue(s) required for the propagation of feature annotation.</text>
</comment>
<comment type="subcellular location">
    <subcellularLocation>
        <location evidence="9">Cytoplasm</location>
    </subcellularLocation>
</comment>
<dbReference type="InterPro" id="IPR020059">
    <property type="entry name" value="Glu/Gln-tRNA-synth_Ib_codon-bd"/>
</dbReference>
<dbReference type="CDD" id="cd00807">
    <property type="entry name" value="GlnRS_core"/>
    <property type="match status" value="1"/>
</dbReference>
<keyword evidence="2 9" id="KW-0963">Cytoplasm</keyword>
<accession>A0A1H2Z754</accession>
<proteinExistence type="inferred from homology"/>
<feature type="binding site" evidence="9">
    <location>
        <position position="213"/>
    </location>
    <ligand>
        <name>L-glutamine</name>
        <dbReference type="ChEBI" id="CHEBI:58359"/>
    </ligand>
</feature>
<dbReference type="InterPro" id="IPR000924">
    <property type="entry name" value="Glu/Gln-tRNA-synth"/>
</dbReference>
<keyword evidence="4 9" id="KW-0547">Nucleotide-binding</keyword>
<dbReference type="InterPro" id="IPR022861">
    <property type="entry name" value="Gln_tRNA_ligase_bac"/>
</dbReference>
<dbReference type="HAMAP" id="MF_00126">
    <property type="entry name" value="Gln_tRNA_synth"/>
    <property type="match status" value="1"/>
</dbReference>
<dbReference type="Gene3D" id="3.40.50.620">
    <property type="entry name" value="HUPs"/>
    <property type="match status" value="1"/>
</dbReference>
<dbReference type="RefSeq" id="WP_091813815.1">
    <property type="nucleotide sequence ID" value="NZ_FNNE01000006.1"/>
</dbReference>
<reference evidence="14 15" key="1">
    <citation type="submission" date="2016-10" db="EMBL/GenBank/DDBJ databases">
        <authorList>
            <person name="de Groot N.N."/>
        </authorList>
    </citation>
    <scope>NUCLEOTIDE SEQUENCE [LARGE SCALE GENOMIC DNA]</scope>
    <source>
        <strain evidence="14 15">CGMCC 1.7059</strain>
    </source>
</reference>
<keyword evidence="7 9" id="KW-0030">Aminoacyl-tRNA synthetase</keyword>
<keyword evidence="6 9" id="KW-0648">Protein biosynthesis</keyword>
<evidence type="ECO:0000256" key="9">
    <source>
        <dbReference type="HAMAP-Rule" id="MF_00126"/>
    </source>
</evidence>
<dbReference type="SUPFAM" id="SSF50715">
    <property type="entry name" value="Ribosomal protein L25-like"/>
    <property type="match status" value="1"/>
</dbReference>
<dbReference type="EMBL" id="FNNE01000006">
    <property type="protein sequence ID" value="SDX12629.1"/>
    <property type="molecule type" value="Genomic_DNA"/>
</dbReference>
<dbReference type="InterPro" id="IPR001412">
    <property type="entry name" value="aa-tRNA-synth_I_CS"/>
</dbReference>
<dbReference type="EC" id="6.1.1.18" evidence="9"/>
<dbReference type="PRINTS" id="PR00987">
    <property type="entry name" value="TRNASYNTHGLU"/>
</dbReference>
<dbReference type="Pfam" id="PF00749">
    <property type="entry name" value="tRNA-synt_1c"/>
    <property type="match status" value="1"/>
</dbReference>
<evidence type="ECO:0000256" key="2">
    <source>
        <dbReference type="ARBA" id="ARBA00022490"/>
    </source>
</evidence>
<dbReference type="PANTHER" id="PTHR43097:SF5">
    <property type="entry name" value="GLUTAMATE--TRNA LIGASE"/>
    <property type="match status" value="1"/>
</dbReference>
<comment type="similarity">
    <text evidence="1 9 10">Belongs to the class-I aminoacyl-tRNA synthetase family.</text>
</comment>
<dbReference type="PROSITE" id="PS00178">
    <property type="entry name" value="AA_TRNA_LIGASE_I"/>
    <property type="match status" value="1"/>
</dbReference>
<keyword evidence="15" id="KW-1185">Reference proteome</keyword>
<gene>
    <name evidence="9" type="primary">glnS</name>
    <name evidence="14" type="ORF">SAMN04487960_106193</name>
</gene>
<feature type="domain" description="Glutamyl/glutaminyl-tRNA synthetase class Ib anti-codon binding" evidence="12">
    <location>
        <begin position="341"/>
        <end position="441"/>
    </location>
</feature>
<evidence type="ECO:0000256" key="4">
    <source>
        <dbReference type="ARBA" id="ARBA00022741"/>
    </source>
</evidence>
<feature type="binding site" evidence="9">
    <location>
        <begin position="262"/>
        <end position="263"/>
    </location>
    <ligand>
        <name>ATP</name>
        <dbReference type="ChEBI" id="CHEBI:30616"/>
    </ligand>
</feature>
<dbReference type="InterPro" id="IPR050132">
    <property type="entry name" value="Gln/Glu-tRNA_Ligase"/>
</dbReference>
<comment type="subunit">
    <text evidence="9">Monomer.</text>
</comment>
<dbReference type="GO" id="GO:0006425">
    <property type="term" value="P:glutaminyl-tRNA aminoacylation"/>
    <property type="evidence" value="ECO:0007669"/>
    <property type="project" value="UniProtKB-UniRule"/>
</dbReference>
<dbReference type="OrthoDB" id="9801560at2"/>
<dbReference type="InterPro" id="IPR020058">
    <property type="entry name" value="Glu/Gln-tRNA-synth_Ib_cat-dom"/>
</dbReference>
<evidence type="ECO:0000259" key="11">
    <source>
        <dbReference type="Pfam" id="PF00749"/>
    </source>
</evidence>
<dbReference type="GO" id="GO:0005524">
    <property type="term" value="F:ATP binding"/>
    <property type="evidence" value="ECO:0007669"/>
    <property type="project" value="UniProtKB-UniRule"/>
</dbReference>
<dbReference type="FunFam" id="3.40.50.620:FF:000037">
    <property type="entry name" value="Glutamine--tRNA ligase cytoplasmic"/>
    <property type="match status" value="1"/>
</dbReference>
<evidence type="ECO:0000256" key="5">
    <source>
        <dbReference type="ARBA" id="ARBA00022840"/>
    </source>
</evidence>
<dbReference type="FunFam" id="2.40.240.10:FF:000007">
    <property type="entry name" value="Glutamine--tRNA ligase"/>
    <property type="match status" value="1"/>
</dbReference>
<dbReference type="Pfam" id="PF03950">
    <property type="entry name" value="tRNA-synt_1c_C"/>
    <property type="match status" value="1"/>
</dbReference>
<evidence type="ECO:0000256" key="10">
    <source>
        <dbReference type="RuleBase" id="RU363037"/>
    </source>
</evidence>
<feature type="domain" description="Glutamyl/glutaminyl-tRNA synthetase class Ib catalytic" evidence="11">
    <location>
        <begin position="28"/>
        <end position="337"/>
    </location>
</feature>
<dbReference type="NCBIfam" id="TIGR00440">
    <property type="entry name" value="glnS"/>
    <property type="match status" value="1"/>
</dbReference>
<evidence type="ECO:0000256" key="8">
    <source>
        <dbReference type="ARBA" id="ARBA00048270"/>
    </source>
</evidence>
<protein>
    <recommendedName>
        <fullName evidence="9">Glutamine--tRNA ligase</fullName>
        <ecNumber evidence="9">6.1.1.18</ecNumber>
    </recommendedName>
    <alternativeName>
        <fullName evidence="9">Glutaminyl-tRNA synthetase</fullName>
        <shortName evidence="9">GlnRS</shortName>
    </alternativeName>
</protein>
<name>A0A1H2Z754_9GAMM</name>
<evidence type="ECO:0000256" key="1">
    <source>
        <dbReference type="ARBA" id="ARBA00005594"/>
    </source>
</evidence>
<evidence type="ECO:0000259" key="12">
    <source>
        <dbReference type="Pfam" id="PF03950"/>
    </source>
</evidence>
<evidence type="ECO:0000313" key="14">
    <source>
        <dbReference type="EMBL" id="SDX12629.1"/>
    </source>
</evidence>
<organism evidence="14 15">
    <name type="scientific">Marinobacter mobilis</name>
    <dbReference type="NCBI Taxonomy" id="488533"/>
    <lineage>
        <taxon>Bacteria</taxon>
        <taxon>Pseudomonadati</taxon>
        <taxon>Pseudomonadota</taxon>
        <taxon>Gammaproteobacteria</taxon>
        <taxon>Pseudomonadales</taxon>
        <taxon>Marinobacteraceae</taxon>
        <taxon>Marinobacter</taxon>
    </lineage>
</organism>
<keyword evidence="5 9" id="KW-0067">ATP-binding</keyword>
<sequence>MSADSKKAHNFIESLIKDEISSGKHTGKVVTRFPPEPNGYLHVGHAKSICLNFGIADTFGGECNLRFDDTNPEKESQEYIDAIRQDVQWLGYEWAGEVRYASDYFDAIYGYAVELIEKGKAYVCSLTAEQMAEYRGNLKEPGRNSPDRDRPVEENLKLFQDMRDGKYQNGELVLRAKIDMASPNMNLRDPILYRIRYAEHHQTGDKWCIYPMYDFTHPISDAMEGITHSLCTLEFEDHRPLYDWVLDNITPPARPHQTEFARLNLNYTITSKRKLKRLVDEGFVDGWNDPRMPTISGMRHRGYTPKSIRTFCDMIGVNKAGGTVDVGMLEFAIREDLNTRAPRAMCVMRPLKVTLTNYPEGQSETLTLPVHPQNEEMGTREVPWTRTLYIDRDDFVEEPPRKWKRLAPDQAVRLRGGYVMTCREVVRDGDGNIVELKCEYDPKTLGVNPEGYKPNGVIHWVSESDSVEADINLYDRLFNHESPDSDKDGDFVDHLNPESLTRLTGARVEKSLAQPRTDLPYQFEREGYFFFDESASDAGKLVFNRTVTLRDSWAGAQNKS</sequence>
<dbReference type="SUPFAM" id="SSF52374">
    <property type="entry name" value="Nucleotidylyl transferase"/>
    <property type="match status" value="1"/>
</dbReference>
<feature type="domain" description="tRNA synthetases class I (E and Q) anti-codon binding" evidence="13">
    <location>
        <begin position="457"/>
        <end position="532"/>
    </location>
</feature>
<keyword evidence="3 9" id="KW-0436">Ligase</keyword>
<dbReference type="InterPro" id="IPR004514">
    <property type="entry name" value="Gln-tRNA-synth"/>
</dbReference>
<evidence type="ECO:0000256" key="6">
    <source>
        <dbReference type="ARBA" id="ARBA00022917"/>
    </source>
</evidence>
<dbReference type="STRING" id="488533.SAMN04487960_106193"/>
<feature type="binding site" evidence="9">
    <location>
        <position position="232"/>
    </location>
    <ligand>
        <name>ATP</name>
        <dbReference type="ChEBI" id="CHEBI:30616"/>
    </ligand>
</feature>
<dbReference type="InterPro" id="IPR020056">
    <property type="entry name" value="Rbsml_bL25/Gln-tRNA_synth_N"/>
</dbReference>
<dbReference type="InterPro" id="IPR049437">
    <property type="entry name" value="tRNA-synt_1c_C2"/>
</dbReference>
<feature type="binding site" evidence="9">
    <location>
        <begin position="36"/>
        <end position="38"/>
    </location>
    <ligand>
        <name>ATP</name>
        <dbReference type="ChEBI" id="CHEBI:30616"/>
    </ligand>
</feature>
<dbReference type="Proteomes" id="UP000199675">
    <property type="component" value="Unassembled WGS sequence"/>
</dbReference>
<feature type="binding site" evidence="9">
    <location>
        <position position="68"/>
    </location>
    <ligand>
        <name>L-glutamine</name>
        <dbReference type="ChEBI" id="CHEBI:58359"/>
    </ligand>
</feature>
<dbReference type="NCBIfam" id="NF011291">
    <property type="entry name" value="PRK14703.1"/>
    <property type="match status" value="1"/>
</dbReference>
<dbReference type="AlphaFoldDB" id="A0A1H2Z754"/>
<dbReference type="Gene3D" id="2.40.240.10">
    <property type="entry name" value="Ribosomal Protein L25, Chain P"/>
    <property type="match status" value="2"/>
</dbReference>
<dbReference type="Pfam" id="PF20974">
    <property type="entry name" value="tRNA-synt_1c_C2"/>
    <property type="match status" value="1"/>
</dbReference>
<dbReference type="GO" id="GO:0006424">
    <property type="term" value="P:glutamyl-tRNA aminoacylation"/>
    <property type="evidence" value="ECO:0007669"/>
    <property type="project" value="UniProtKB-UniRule"/>
</dbReference>
<evidence type="ECO:0000256" key="3">
    <source>
        <dbReference type="ARBA" id="ARBA00022598"/>
    </source>
</evidence>